<feature type="compositionally biased region" description="Low complexity" evidence="9">
    <location>
        <begin position="1189"/>
        <end position="1207"/>
    </location>
</feature>
<dbReference type="STRING" id="655863.F0XH25"/>
<keyword evidence="6" id="KW-0539">Nucleus</keyword>
<sequence length="1218" mass="132683">MTEARPADRRELLRVKREEYSSIVRSRKRKLRELYALATDSNAALNTTVFDLDAPASTQAETNFLIETDILNGRPLNDALIPPWQTPNLDVLKRQLRPATPPLVQTEAAHAVKATADHKTHPTTHVERSEPPRKQTDEAPAPPPLPPLHHGPTSPNQLSNAPSTDPATLTSRRTGSLTPQAPPQPIADPTPAQKDGSLSLMEVQPTPSGHNITAPLLDTQAVSPRQSPGSNRYGHPVAAQDAEKRMDMHEDAATPTNKRPSPDPSRAADIPSSPDSIAQTATTPAVHEVSTNTSPENEADSYADKEEHTAHDHGPDKTQDSQHSVSTGDTRDDTVEAQLLHESAAAGETQDDQKVHGSEALSSSGTVAIENGPVPGKSNGAEAAAPSSEAPEAAAPLTTEQQTFAQQSKWLKNLDQLVHHARKTISTADLQASIFDSQSCKILKRVYHLQQQRTKWSLRQPKRCPEPIRTKSHWDVLLQEMKWMRTDFREERKWKRSTARNLAIACAVWVASSPEQKKALRVNAYIPPKPEEKKTPAKVVEAEDVGVIGNAMIDAAVRSEESDTTPADMELTLVDERDILVDFVDTISPSAIFTMQEDAVVFSLNPSSASDTLLAELPMYGTPLEVPQPDLIKPDHDPDASWRRPVVPVSKYIESPIVISSRGPPKKIGRYEVIDEESDSDDEFVYSTASGLMAAMTTTNMAAEYDVGLFDPSLKPVRERLHAGHQFRPPSEYPMPMQCFYEYRAPSQWTVADDDQLKRLVRELSYNWSLIASILATKSLFASGAERRTPWECFERWVSLEGYPSDASRSPYFKVYQSRIDLAQRAIKEANEKAMVTAAAAAAAAAAAQTKGAANLPPHAPVQRRRPTLAVRVERHRNQKYLAMIESMRKLAKKREVTLHKQQQQAHAAASRKANEPVQQKPPTKSPKEYSRLRWERDQKMAERMAELAQRQSDANRRNFLARSQGQSMAAPGGVGAVPPQVAAQMAANSMNMAARVNVAGQHGAVPGQPRPRMPMQVPVNPMVGLQAHMAAGTAPTPISPGSVRSVMSGINQQNFFANSQAGVAQFNSPNVPGHGLSGGYDYGIFAGGISPALSLRLSSCLQTHERWLSKNYSQIMLLQRATAMHAASGTGPQQPLAGTSPRQYAQLLRAQQAQQVQQAQQAGPHHTATGAQGVQGAQHPVQRQGSPLTAAQLQAAQNARQANGTAVAGGALSSPSK</sequence>
<evidence type="ECO:0000256" key="7">
    <source>
        <dbReference type="ARBA" id="ARBA00025178"/>
    </source>
</evidence>
<feature type="region of interest" description="Disordered" evidence="9">
    <location>
        <begin position="1149"/>
        <end position="1218"/>
    </location>
</feature>
<feature type="compositionally biased region" description="Low complexity" evidence="9">
    <location>
        <begin position="381"/>
        <end position="396"/>
    </location>
</feature>
<keyword evidence="3" id="KW-0227">DNA damage</keyword>
<dbReference type="Pfam" id="PF13921">
    <property type="entry name" value="Myb_DNA-bind_6"/>
    <property type="match status" value="1"/>
</dbReference>
<evidence type="ECO:0000259" key="10">
    <source>
        <dbReference type="PROSITE" id="PS50090"/>
    </source>
</evidence>
<keyword evidence="4" id="KW-0156">Chromatin regulator</keyword>
<organism evidence="13">
    <name type="scientific">Grosmannia clavigera (strain kw1407 / UAMH 11150)</name>
    <name type="common">Blue stain fungus</name>
    <name type="synonym">Graphiocladiella clavigera</name>
    <dbReference type="NCBI Taxonomy" id="655863"/>
    <lineage>
        <taxon>Eukaryota</taxon>
        <taxon>Fungi</taxon>
        <taxon>Dikarya</taxon>
        <taxon>Ascomycota</taxon>
        <taxon>Pezizomycotina</taxon>
        <taxon>Sordariomycetes</taxon>
        <taxon>Sordariomycetidae</taxon>
        <taxon>Ophiostomatales</taxon>
        <taxon>Ophiostomataceae</taxon>
        <taxon>Leptographium</taxon>
    </lineage>
</organism>
<dbReference type="PROSITE" id="PS50090">
    <property type="entry name" value="MYB_LIKE"/>
    <property type="match status" value="1"/>
</dbReference>
<evidence type="ECO:0000256" key="5">
    <source>
        <dbReference type="ARBA" id="ARBA00023204"/>
    </source>
</evidence>
<evidence type="ECO:0000256" key="8">
    <source>
        <dbReference type="ARBA" id="ARBA00029670"/>
    </source>
</evidence>
<keyword evidence="5" id="KW-0234">DNA repair</keyword>
<feature type="region of interest" description="Disordered" evidence="9">
    <location>
        <begin position="344"/>
        <end position="401"/>
    </location>
</feature>
<feature type="domain" description="HSA" evidence="11">
    <location>
        <begin position="461"/>
        <end position="539"/>
    </location>
</feature>
<dbReference type="HOGENOM" id="CLU_001331_0_0_1"/>
<reference evidence="12 13" key="1">
    <citation type="journal article" date="2011" name="Proc. Natl. Acad. Sci. U.S.A.">
        <title>Genome and transcriptome analyses of the mountain pine beetle-fungal symbiont Grosmannia clavigera, a lodgepole pine pathogen.</title>
        <authorList>
            <person name="DiGuistini S."/>
            <person name="Wang Y."/>
            <person name="Liao N.Y."/>
            <person name="Taylor G."/>
            <person name="Tanguay P."/>
            <person name="Feau N."/>
            <person name="Henrissat B."/>
            <person name="Chan S.K."/>
            <person name="Hesse-Orce U."/>
            <person name="Alamouti S.M."/>
            <person name="Tsui C.K.M."/>
            <person name="Docking R.T."/>
            <person name="Levasseur A."/>
            <person name="Haridas S."/>
            <person name="Robertson G."/>
            <person name="Birol I."/>
            <person name="Holt R.A."/>
            <person name="Marra M.A."/>
            <person name="Hamelin R.C."/>
            <person name="Hirst M."/>
            <person name="Jones S.J.M."/>
            <person name="Bohlmann J."/>
            <person name="Breuil C."/>
        </authorList>
    </citation>
    <scope>NUCLEOTIDE SEQUENCE [LARGE SCALE GENOMIC DNA]</scope>
    <source>
        <strain evidence="13">kw1407 / UAMH 11150</strain>
    </source>
</reference>
<dbReference type="RefSeq" id="XP_014172741.1">
    <property type="nucleotide sequence ID" value="XM_014317266.1"/>
</dbReference>
<evidence type="ECO:0000256" key="2">
    <source>
        <dbReference type="ARBA" id="ARBA00008913"/>
    </source>
</evidence>
<feature type="compositionally biased region" description="Basic and acidic residues" evidence="9">
    <location>
        <begin position="302"/>
        <end position="320"/>
    </location>
</feature>
<dbReference type="SUPFAM" id="SSF46689">
    <property type="entry name" value="Homeodomain-like"/>
    <property type="match status" value="1"/>
</dbReference>
<dbReference type="Pfam" id="PF07529">
    <property type="entry name" value="HSA"/>
    <property type="match status" value="1"/>
</dbReference>
<comment type="function">
    <text evidence="7">Component of the NuA4 histone acetyltransferase complex which is involved in transcriptional activation of selected genes principally by acetylation of nucleosomal histone H4 and H2A. The NuA4 complex is also involved in DNA repair.</text>
</comment>
<dbReference type="InParanoid" id="F0XH25"/>
<keyword evidence="13" id="KW-1185">Reference proteome</keyword>
<evidence type="ECO:0000313" key="12">
    <source>
        <dbReference type="EMBL" id="EFX03259.1"/>
    </source>
</evidence>
<dbReference type="GO" id="GO:0003682">
    <property type="term" value="F:chromatin binding"/>
    <property type="evidence" value="ECO:0007669"/>
    <property type="project" value="TreeGrafter"/>
</dbReference>
<dbReference type="PANTHER" id="PTHR46459">
    <property type="entry name" value="E1A-BINDING PROTEIN P400-RELATED"/>
    <property type="match status" value="1"/>
</dbReference>
<proteinExistence type="inferred from homology"/>
<evidence type="ECO:0000256" key="3">
    <source>
        <dbReference type="ARBA" id="ARBA00022763"/>
    </source>
</evidence>
<dbReference type="PANTHER" id="PTHR46459:SF1">
    <property type="entry name" value="E1A-BINDING PROTEIN P400"/>
    <property type="match status" value="1"/>
</dbReference>
<accession>F0XH25</accession>
<dbReference type="AlphaFoldDB" id="F0XH25"/>
<feature type="region of interest" description="Disordered" evidence="9">
    <location>
        <begin position="894"/>
        <end position="932"/>
    </location>
</feature>
<dbReference type="Gene3D" id="1.10.10.60">
    <property type="entry name" value="Homeodomain-like"/>
    <property type="match status" value="1"/>
</dbReference>
<evidence type="ECO:0000256" key="9">
    <source>
        <dbReference type="SAM" id="MobiDB-lite"/>
    </source>
</evidence>
<feature type="domain" description="Myb-like" evidence="10">
    <location>
        <begin position="747"/>
        <end position="801"/>
    </location>
</feature>
<feature type="compositionally biased region" description="Low complexity" evidence="9">
    <location>
        <begin position="1149"/>
        <end position="1163"/>
    </location>
</feature>
<evidence type="ECO:0000256" key="4">
    <source>
        <dbReference type="ARBA" id="ARBA00022853"/>
    </source>
</evidence>
<dbReference type="OrthoDB" id="5364245at2759"/>
<feature type="compositionally biased region" description="Basic and acidic residues" evidence="9">
    <location>
        <begin position="115"/>
        <end position="137"/>
    </location>
</feature>
<feature type="compositionally biased region" description="Polar residues" evidence="9">
    <location>
        <begin position="153"/>
        <end position="179"/>
    </location>
</feature>
<dbReference type="eggNOG" id="ENOG502RGMX">
    <property type="taxonomic scope" value="Eukaryota"/>
</dbReference>
<feature type="region of interest" description="Disordered" evidence="9">
    <location>
        <begin position="108"/>
        <end position="214"/>
    </location>
</feature>
<dbReference type="CDD" id="cd00167">
    <property type="entry name" value="SANT"/>
    <property type="match status" value="1"/>
</dbReference>
<dbReference type="GO" id="GO:0006281">
    <property type="term" value="P:DNA repair"/>
    <property type="evidence" value="ECO:0007669"/>
    <property type="project" value="UniProtKB-KW"/>
</dbReference>
<dbReference type="GO" id="GO:0035267">
    <property type="term" value="C:NuA4 histone acetyltransferase complex"/>
    <property type="evidence" value="ECO:0007669"/>
    <property type="project" value="TreeGrafter"/>
</dbReference>
<evidence type="ECO:0000256" key="6">
    <source>
        <dbReference type="ARBA" id="ARBA00023242"/>
    </source>
</evidence>
<gene>
    <name evidence="12" type="ORF">CMQ_3188</name>
</gene>
<dbReference type="InterPro" id="IPR001005">
    <property type="entry name" value="SANT/Myb"/>
</dbReference>
<protein>
    <recommendedName>
        <fullName evidence="8">Vacuolar import and degradation protein 21</fullName>
    </recommendedName>
</protein>
<evidence type="ECO:0000256" key="1">
    <source>
        <dbReference type="ARBA" id="ARBA00004123"/>
    </source>
</evidence>
<dbReference type="FunCoup" id="F0XH25">
    <property type="interactions" value="164"/>
</dbReference>
<dbReference type="GeneID" id="25976260"/>
<dbReference type="GO" id="GO:0006325">
    <property type="term" value="P:chromatin organization"/>
    <property type="evidence" value="ECO:0007669"/>
    <property type="project" value="UniProtKB-KW"/>
</dbReference>
<dbReference type="SMART" id="SM00573">
    <property type="entry name" value="HSA"/>
    <property type="match status" value="1"/>
</dbReference>
<feature type="compositionally biased region" description="Polar residues" evidence="9">
    <location>
        <begin position="273"/>
        <end position="296"/>
    </location>
</feature>
<feature type="region of interest" description="Disordered" evidence="9">
    <location>
        <begin position="852"/>
        <end position="873"/>
    </location>
</feature>
<dbReference type="EMBL" id="GL629769">
    <property type="protein sequence ID" value="EFX03259.1"/>
    <property type="molecule type" value="Genomic_DNA"/>
</dbReference>
<name>F0XH25_GROCL</name>
<feature type="compositionally biased region" description="Pro residues" evidence="9">
    <location>
        <begin position="140"/>
        <end position="149"/>
    </location>
</feature>
<dbReference type="InterPro" id="IPR014012">
    <property type="entry name" value="HSA_dom"/>
</dbReference>
<evidence type="ECO:0000259" key="11">
    <source>
        <dbReference type="PROSITE" id="PS51204"/>
    </source>
</evidence>
<dbReference type="PROSITE" id="PS51204">
    <property type="entry name" value="HSA"/>
    <property type="match status" value="1"/>
</dbReference>
<comment type="subcellular location">
    <subcellularLocation>
        <location evidence="1">Nucleus</location>
    </subcellularLocation>
</comment>
<evidence type="ECO:0000313" key="13">
    <source>
        <dbReference type="Proteomes" id="UP000007796"/>
    </source>
</evidence>
<dbReference type="Proteomes" id="UP000007796">
    <property type="component" value="Unassembled WGS sequence"/>
</dbReference>
<dbReference type="GO" id="GO:0005634">
    <property type="term" value="C:nucleus"/>
    <property type="evidence" value="ECO:0007669"/>
    <property type="project" value="UniProtKB-SubCell"/>
</dbReference>
<dbReference type="SMART" id="SM00717">
    <property type="entry name" value="SANT"/>
    <property type="match status" value="1"/>
</dbReference>
<dbReference type="InterPro" id="IPR009057">
    <property type="entry name" value="Homeodomain-like_sf"/>
</dbReference>
<comment type="similarity">
    <text evidence="2">Belongs to the EAF1 family.</text>
</comment>
<feature type="region of interest" description="Disordered" evidence="9">
    <location>
        <begin position="246"/>
        <end position="331"/>
    </location>
</feature>